<comment type="caution">
    <text evidence="1">The sequence shown here is derived from an EMBL/GenBank/DDBJ whole genome shotgun (WGS) entry which is preliminary data.</text>
</comment>
<proteinExistence type="predicted"/>
<dbReference type="OrthoDB" id="2385582at2759"/>
<dbReference type="EMBL" id="CAJVPV010007174">
    <property type="protein sequence ID" value="CAG8615635.1"/>
    <property type="molecule type" value="Genomic_DNA"/>
</dbReference>
<reference evidence="1" key="1">
    <citation type="submission" date="2021-06" db="EMBL/GenBank/DDBJ databases">
        <authorList>
            <person name="Kallberg Y."/>
            <person name="Tangrot J."/>
            <person name="Rosling A."/>
        </authorList>
    </citation>
    <scope>NUCLEOTIDE SEQUENCE</scope>
    <source>
        <strain evidence="1">CL551</strain>
    </source>
</reference>
<name>A0A9N9CV75_9GLOM</name>
<evidence type="ECO:0000313" key="1">
    <source>
        <dbReference type="EMBL" id="CAG8615635.1"/>
    </source>
</evidence>
<protein>
    <submittedName>
        <fullName evidence="1">10450_t:CDS:1</fullName>
    </submittedName>
</protein>
<dbReference type="AlphaFoldDB" id="A0A9N9CV75"/>
<organism evidence="1 2">
    <name type="scientific">Acaulospora morrowiae</name>
    <dbReference type="NCBI Taxonomy" id="94023"/>
    <lineage>
        <taxon>Eukaryota</taxon>
        <taxon>Fungi</taxon>
        <taxon>Fungi incertae sedis</taxon>
        <taxon>Mucoromycota</taxon>
        <taxon>Glomeromycotina</taxon>
        <taxon>Glomeromycetes</taxon>
        <taxon>Diversisporales</taxon>
        <taxon>Acaulosporaceae</taxon>
        <taxon>Acaulospora</taxon>
    </lineage>
</organism>
<dbReference type="Proteomes" id="UP000789342">
    <property type="component" value="Unassembled WGS sequence"/>
</dbReference>
<accession>A0A9N9CV75</accession>
<sequence length="159" mass="18434">MGVLKLKIFEGINGIKIIKEESLKMPKMLRDMFNDLCEAIKMWKDKIRKLETISLLWLDLLAGHTCRLSQTRLFEIPTQISEFGTQVLSTMSLIWKAKAIVKNVIKLMEEEDLMEEEQLKMLQNCDEVDEDGLITLPPRLQLLSSSVTPENKRSRKVEK</sequence>
<gene>
    <name evidence="1" type="ORF">AMORRO_LOCUS8426</name>
</gene>
<keyword evidence="2" id="KW-1185">Reference proteome</keyword>
<evidence type="ECO:0000313" key="2">
    <source>
        <dbReference type="Proteomes" id="UP000789342"/>
    </source>
</evidence>